<sequence length="445" mass="46358">MIVPTAVAFAAGRCVQSLAGLHAGIVVLATALALTLGRVQRGHPSRDRAAALLIVPGCAAAAAEVGRLMDRHRATGEALFVLAVAGAVWIRRFGARAGRAGTLATLPFVALLIVPVTVGRGAHPGWWALVALAAAVATGLAHRLGERLGVPAPEPDPPPAATRLRPAPSTRLAVQMGAGLAAAFAAGHWLFPQHWAWTVLTAYIVAGGNRGRGDVAYKSVQRVLGAAAGTAAATAVAGRLPAGDRTAIVLIFVVLAAALWLRALSYAWWAAGITAALALLYGYFGEAGTALLRDRLAAICAGAAVAVAAAWTVLPIRTGDVVRRRLADALAELTGHLTGSPPPPERDRRDLEAAFTRLDEAFRPLAALRRGRPDHPVARLLRCRPELASLHLLPEAERAALRADTVRARRSLRPGGAAPEEDDRRPPATPLGAALRCIEAGRLAR</sequence>
<keyword evidence="3 6" id="KW-1133">Transmembrane helix</keyword>
<evidence type="ECO:0000256" key="1">
    <source>
        <dbReference type="ARBA" id="ARBA00004141"/>
    </source>
</evidence>
<dbReference type="RefSeq" id="WP_220165241.1">
    <property type="nucleotide sequence ID" value="NZ_JAIBOA010000005.1"/>
</dbReference>
<evidence type="ECO:0000313" key="9">
    <source>
        <dbReference type="Proteomes" id="UP000774570"/>
    </source>
</evidence>
<comment type="subcellular location">
    <subcellularLocation>
        <location evidence="1">Membrane</location>
        <topology evidence="1">Multi-pass membrane protein</topology>
    </subcellularLocation>
</comment>
<feature type="transmembrane region" description="Helical" evidence="6">
    <location>
        <begin position="74"/>
        <end position="90"/>
    </location>
</feature>
<feature type="transmembrane region" description="Helical" evidence="6">
    <location>
        <begin position="97"/>
        <end position="118"/>
    </location>
</feature>
<feature type="domain" description="Integral membrane bound transporter" evidence="7">
    <location>
        <begin position="183"/>
        <end position="308"/>
    </location>
</feature>
<evidence type="ECO:0000256" key="2">
    <source>
        <dbReference type="ARBA" id="ARBA00022692"/>
    </source>
</evidence>
<name>A0ABS7FQC5_9ACTN</name>
<feature type="transmembrane region" description="Helical" evidence="6">
    <location>
        <begin position="49"/>
        <end position="68"/>
    </location>
</feature>
<evidence type="ECO:0000256" key="4">
    <source>
        <dbReference type="ARBA" id="ARBA00023136"/>
    </source>
</evidence>
<evidence type="ECO:0000259" key="7">
    <source>
        <dbReference type="Pfam" id="PF13515"/>
    </source>
</evidence>
<dbReference type="Proteomes" id="UP000774570">
    <property type="component" value="Unassembled WGS sequence"/>
</dbReference>
<organism evidence="8 9">
    <name type="scientific">Actinomadura parmotrematis</name>
    <dbReference type="NCBI Taxonomy" id="2864039"/>
    <lineage>
        <taxon>Bacteria</taxon>
        <taxon>Bacillati</taxon>
        <taxon>Actinomycetota</taxon>
        <taxon>Actinomycetes</taxon>
        <taxon>Streptosporangiales</taxon>
        <taxon>Thermomonosporaceae</taxon>
        <taxon>Actinomadura</taxon>
    </lineage>
</organism>
<gene>
    <name evidence="8" type="ORF">K1Y72_09440</name>
</gene>
<dbReference type="EMBL" id="JAIBOA010000005">
    <property type="protein sequence ID" value="MBW8482587.1"/>
    <property type="molecule type" value="Genomic_DNA"/>
</dbReference>
<proteinExistence type="predicted"/>
<feature type="transmembrane region" description="Helical" evidence="6">
    <location>
        <begin position="266"/>
        <end position="284"/>
    </location>
</feature>
<evidence type="ECO:0000256" key="5">
    <source>
        <dbReference type="SAM" id="MobiDB-lite"/>
    </source>
</evidence>
<dbReference type="Pfam" id="PF13515">
    <property type="entry name" value="FUSC_2"/>
    <property type="match status" value="1"/>
</dbReference>
<feature type="transmembrane region" description="Helical" evidence="6">
    <location>
        <begin position="19"/>
        <end position="37"/>
    </location>
</feature>
<feature type="transmembrane region" description="Helical" evidence="6">
    <location>
        <begin position="172"/>
        <end position="191"/>
    </location>
</feature>
<evidence type="ECO:0000256" key="6">
    <source>
        <dbReference type="SAM" id="Phobius"/>
    </source>
</evidence>
<evidence type="ECO:0000256" key="3">
    <source>
        <dbReference type="ARBA" id="ARBA00022989"/>
    </source>
</evidence>
<feature type="transmembrane region" description="Helical" evidence="6">
    <location>
        <begin position="245"/>
        <end position="261"/>
    </location>
</feature>
<feature type="region of interest" description="Disordered" evidence="5">
    <location>
        <begin position="408"/>
        <end position="432"/>
    </location>
</feature>
<protein>
    <submittedName>
        <fullName evidence="8">FUSC family protein</fullName>
    </submittedName>
</protein>
<feature type="transmembrane region" description="Helical" evidence="6">
    <location>
        <begin position="296"/>
        <end position="316"/>
    </location>
</feature>
<feature type="transmembrane region" description="Helical" evidence="6">
    <location>
        <begin position="124"/>
        <end position="141"/>
    </location>
</feature>
<reference evidence="8 9" key="1">
    <citation type="submission" date="2021-07" db="EMBL/GenBank/DDBJ databases">
        <title>Actinomadura sp. PM05-2 isolated from lichen.</title>
        <authorList>
            <person name="Somphong A."/>
            <person name="Phongsopitanun W."/>
            <person name="Tanasupawat S."/>
            <person name="Peongsungnone V."/>
        </authorList>
    </citation>
    <scope>NUCLEOTIDE SEQUENCE [LARGE SCALE GENOMIC DNA]</scope>
    <source>
        <strain evidence="8 9">PM05-2</strain>
    </source>
</reference>
<keyword evidence="9" id="KW-1185">Reference proteome</keyword>
<keyword evidence="4 6" id="KW-0472">Membrane</keyword>
<dbReference type="InterPro" id="IPR049453">
    <property type="entry name" value="Memb_transporter_dom"/>
</dbReference>
<accession>A0ABS7FQC5</accession>
<evidence type="ECO:0000313" key="8">
    <source>
        <dbReference type="EMBL" id="MBW8482587.1"/>
    </source>
</evidence>
<comment type="caution">
    <text evidence="8">The sequence shown here is derived from an EMBL/GenBank/DDBJ whole genome shotgun (WGS) entry which is preliminary data.</text>
</comment>
<keyword evidence="2 6" id="KW-0812">Transmembrane</keyword>